<organism evidence="2 3">
    <name type="scientific">Globodera rostochiensis</name>
    <name type="common">Golden nematode worm</name>
    <name type="synonym">Heterodera rostochiensis</name>
    <dbReference type="NCBI Taxonomy" id="31243"/>
    <lineage>
        <taxon>Eukaryota</taxon>
        <taxon>Metazoa</taxon>
        <taxon>Ecdysozoa</taxon>
        <taxon>Nematoda</taxon>
        <taxon>Chromadorea</taxon>
        <taxon>Rhabditida</taxon>
        <taxon>Tylenchina</taxon>
        <taxon>Tylenchomorpha</taxon>
        <taxon>Tylenchoidea</taxon>
        <taxon>Heteroderidae</taxon>
        <taxon>Heteroderinae</taxon>
        <taxon>Globodera</taxon>
    </lineage>
</organism>
<sequence length="137" mass="16233">MNSSEELRLLRAKIAQLERQQKMNLPTSSSAGFDLVPPNAKRRRTEGVTEHEELKTLRAELEHQKLLIAHDALQTKMKQYQNKQQQSREEHEKLLNAHKNLMEEMKEQQKMDTLRQQQHQKETNDKIDWLREISIGP</sequence>
<accession>A0A914IDZ0</accession>
<name>A0A914IDZ0_GLORO</name>
<evidence type="ECO:0000313" key="2">
    <source>
        <dbReference type="Proteomes" id="UP000887572"/>
    </source>
</evidence>
<reference evidence="3" key="1">
    <citation type="submission" date="2022-11" db="UniProtKB">
        <authorList>
            <consortium name="WormBaseParasite"/>
        </authorList>
    </citation>
    <scope>IDENTIFICATION</scope>
</reference>
<feature type="region of interest" description="Disordered" evidence="1">
    <location>
        <begin position="106"/>
        <end position="128"/>
    </location>
</feature>
<evidence type="ECO:0000313" key="3">
    <source>
        <dbReference type="WBParaSite" id="Gr19_v10_g9725.t1"/>
    </source>
</evidence>
<proteinExistence type="predicted"/>
<dbReference type="WBParaSite" id="Gr19_v10_g9725.t1">
    <property type="protein sequence ID" value="Gr19_v10_g9725.t1"/>
    <property type="gene ID" value="Gr19_v10_g9725"/>
</dbReference>
<keyword evidence="2" id="KW-1185">Reference proteome</keyword>
<protein>
    <submittedName>
        <fullName evidence="3">Centrosomal protein of 162 kDa</fullName>
    </submittedName>
</protein>
<dbReference type="Proteomes" id="UP000887572">
    <property type="component" value="Unplaced"/>
</dbReference>
<evidence type="ECO:0000256" key="1">
    <source>
        <dbReference type="SAM" id="MobiDB-lite"/>
    </source>
</evidence>
<feature type="region of interest" description="Disordered" evidence="1">
    <location>
        <begin position="22"/>
        <end position="51"/>
    </location>
</feature>
<feature type="compositionally biased region" description="Polar residues" evidence="1">
    <location>
        <begin position="22"/>
        <end position="31"/>
    </location>
</feature>
<dbReference type="AlphaFoldDB" id="A0A914IDZ0"/>